<sequence length="102" mass="11777">MAGLCEGGIEPPGSLKASKRRELPTESNNLEDLGEIANCYEMTLAGEFQKQKQLPLGQFVEAKPKQKWVRMNERIRNIVLNYNQYKEDKRTLDYLTSICHNF</sequence>
<gene>
    <name evidence="2" type="ORF">ANN_03415</name>
</gene>
<feature type="region of interest" description="Disordered" evidence="1">
    <location>
        <begin position="1"/>
        <end position="27"/>
    </location>
</feature>
<dbReference type="Proteomes" id="UP001148838">
    <property type="component" value="Unassembled WGS sequence"/>
</dbReference>
<dbReference type="EMBL" id="JAJSOF020000001">
    <property type="protein sequence ID" value="KAJ4451934.1"/>
    <property type="molecule type" value="Genomic_DNA"/>
</dbReference>
<evidence type="ECO:0000313" key="3">
    <source>
        <dbReference type="Proteomes" id="UP001148838"/>
    </source>
</evidence>
<proteinExistence type="predicted"/>
<keyword evidence="3" id="KW-1185">Reference proteome</keyword>
<name>A0ABQ8TYX8_PERAM</name>
<evidence type="ECO:0000256" key="1">
    <source>
        <dbReference type="SAM" id="MobiDB-lite"/>
    </source>
</evidence>
<protein>
    <submittedName>
        <fullName evidence="2">Uncharacterized protein</fullName>
    </submittedName>
</protein>
<accession>A0ABQ8TYX8</accession>
<reference evidence="2 3" key="1">
    <citation type="journal article" date="2022" name="Allergy">
        <title>Genome assembly and annotation of Periplaneta americana reveal a comprehensive cockroach allergen profile.</title>
        <authorList>
            <person name="Wang L."/>
            <person name="Xiong Q."/>
            <person name="Saelim N."/>
            <person name="Wang L."/>
            <person name="Nong W."/>
            <person name="Wan A.T."/>
            <person name="Shi M."/>
            <person name="Liu X."/>
            <person name="Cao Q."/>
            <person name="Hui J.H.L."/>
            <person name="Sookrung N."/>
            <person name="Leung T.F."/>
            <person name="Tungtrongchitr A."/>
            <person name="Tsui S.K.W."/>
        </authorList>
    </citation>
    <scope>NUCLEOTIDE SEQUENCE [LARGE SCALE GENOMIC DNA]</scope>
    <source>
        <strain evidence="2">PWHHKU_190912</strain>
    </source>
</reference>
<organism evidence="2 3">
    <name type="scientific">Periplaneta americana</name>
    <name type="common">American cockroach</name>
    <name type="synonym">Blatta americana</name>
    <dbReference type="NCBI Taxonomy" id="6978"/>
    <lineage>
        <taxon>Eukaryota</taxon>
        <taxon>Metazoa</taxon>
        <taxon>Ecdysozoa</taxon>
        <taxon>Arthropoda</taxon>
        <taxon>Hexapoda</taxon>
        <taxon>Insecta</taxon>
        <taxon>Pterygota</taxon>
        <taxon>Neoptera</taxon>
        <taxon>Polyneoptera</taxon>
        <taxon>Dictyoptera</taxon>
        <taxon>Blattodea</taxon>
        <taxon>Blattoidea</taxon>
        <taxon>Blattidae</taxon>
        <taxon>Blattinae</taxon>
        <taxon>Periplaneta</taxon>
    </lineage>
</organism>
<comment type="caution">
    <text evidence="2">The sequence shown here is derived from an EMBL/GenBank/DDBJ whole genome shotgun (WGS) entry which is preliminary data.</text>
</comment>
<evidence type="ECO:0000313" key="2">
    <source>
        <dbReference type="EMBL" id="KAJ4451934.1"/>
    </source>
</evidence>